<dbReference type="SMART" id="SM00137">
    <property type="entry name" value="MAM"/>
    <property type="match status" value="1"/>
</dbReference>
<dbReference type="Gene3D" id="3.40.390.10">
    <property type="entry name" value="Collagenase (Catalytic Domain)"/>
    <property type="match status" value="1"/>
</dbReference>
<dbReference type="InterPro" id="IPR034035">
    <property type="entry name" value="Astacin-like_dom"/>
</dbReference>
<keyword evidence="10 12" id="KW-1015">Disulfide bond</keyword>
<dbReference type="PROSITE" id="PS00740">
    <property type="entry name" value="MAM_1"/>
    <property type="match status" value="1"/>
</dbReference>
<keyword evidence="13 14" id="KW-0862">Zinc</keyword>
<evidence type="ECO:0000259" key="17">
    <source>
        <dbReference type="PROSITE" id="PS51864"/>
    </source>
</evidence>
<evidence type="ECO:0000256" key="12">
    <source>
        <dbReference type="PROSITE-ProRule" id="PRU01005"/>
    </source>
</evidence>
<dbReference type="CDD" id="cd04280">
    <property type="entry name" value="ZnMc_astacin_like"/>
    <property type="match status" value="1"/>
</dbReference>
<feature type="binding site" evidence="13">
    <location>
        <position position="86"/>
    </location>
    <ligand>
        <name>Zn(2+)</name>
        <dbReference type="ChEBI" id="CHEBI:29105"/>
        <note>catalytic</note>
    </ligand>
</feature>
<keyword evidence="13 14" id="KW-0479">Metal-binding</keyword>
<feature type="domain" description="MAM" evidence="15">
    <location>
        <begin position="307"/>
        <end position="468"/>
    </location>
</feature>
<comment type="cofactor">
    <cofactor evidence="13 14">
        <name>Zn(2+)</name>
        <dbReference type="ChEBI" id="CHEBI:29105"/>
    </cofactor>
    <text evidence="13 14">Binds 1 zinc ion per subunit.</text>
</comment>
<dbReference type="InterPro" id="IPR006026">
    <property type="entry name" value="Peptidase_Metallo"/>
</dbReference>
<comment type="subcellular location">
    <subcellularLocation>
        <location evidence="2">Membrane</location>
        <topology evidence="2">Single-pass membrane protein</topology>
    </subcellularLocation>
</comment>
<dbReference type="PROSITE" id="PS50092">
    <property type="entry name" value="TSP1"/>
    <property type="match status" value="2"/>
</dbReference>
<dbReference type="Pfam" id="PF00090">
    <property type="entry name" value="TSP_1"/>
    <property type="match status" value="1"/>
</dbReference>
<dbReference type="PROSITE" id="PS51864">
    <property type="entry name" value="ASTACIN"/>
    <property type="match status" value="1"/>
</dbReference>
<evidence type="ECO:0000256" key="7">
    <source>
        <dbReference type="ARBA" id="ARBA00022801"/>
    </source>
</evidence>
<dbReference type="PANTHER" id="PTHR10127">
    <property type="entry name" value="DISCOIDIN, CUB, EGF, LAMININ , AND ZINC METALLOPROTEASE DOMAIN CONTAINING"/>
    <property type="match status" value="1"/>
</dbReference>
<keyword evidence="6" id="KW-0677">Repeat</keyword>
<dbReference type="SUPFAM" id="SSF49899">
    <property type="entry name" value="Concanavalin A-like lectins/glucanases"/>
    <property type="match status" value="1"/>
</dbReference>
<dbReference type="InterPro" id="IPR036383">
    <property type="entry name" value="TSP1_rpt_sf"/>
</dbReference>
<evidence type="ECO:0000313" key="19">
    <source>
        <dbReference type="Proteomes" id="UP001163046"/>
    </source>
</evidence>
<evidence type="ECO:0000256" key="8">
    <source>
        <dbReference type="ARBA" id="ARBA00022989"/>
    </source>
</evidence>
<dbReference type="FunFam" id="2.20.100.10:FF:000007">
    <property type="entry name" value="Thrombospondin 1"/>
    <property type="match status" value="1"/>
</dbReference>
<dbReference type="Pfam" id="PF00629">
    <property type="entry name" value="MAM"/>
    <property type="match status" value="1"/>
</dbReference>
<feature type="domain" description="ShKT" evidence="16">
    <location>
        <begin position="552"/>
        <end position="587"/>
    </location>
</feature>
<evidence type="ECO:0000256" key="13">
    <source>
        <dbReference type="PROSITE-ProRule" id="PRU01211"/>
    </source>
</evidence>
<dbReference type="Gene3D" id="2.20.100.10">
    <property type="entry name" value="Thrombospondin type-1 (TSP1) repeat"/>
    <property type="match status" value="1"/>
</dbReference>
<keyword evidence="3" id="KW-0800">Toxin</keyword>
<dbReference type="InterPro" id="IPR024079">
    <property type="entry name" value="MetalloPept_cat_dom_sf"/>
</dbReference>
<organism evidence="18 19">
    <name type="scientific">Desmophyllum pertusum</name>
    <dbReference type="NCBI Taxonomy" id="174260"/>
    <lineage>
        <taxon>Eukaryota</taxon>
        <taxon>Metazoa</taxon>
        <taxon>Cnidaria</taxon>
        <taxon>Anthozoa</taxon>
        <taxon>Hexacorallia</taxon>
        <taxon>Scleractinia</taxon>
        <taxon>Caryophylliina</taxon>
        <taxon>Caryophylliidae</taxon>
        <taxon>Desmophyllum</taxon>
    </lineage>
</organism>
<comment type="caution">
    <text evidence="18">The sequence shown here is derived from an EMBL/GenBank/DDBJ whole genome shotgun (WGS) entry which is preliminary data.</text>
</comment>
<feature type="disulfide bond" evidence="12">
    <location>
        <begin position="595"/>
        <end position="629"/>
    </location>
</feature>
<dbReference type="Pfam" id="PF01400">
    <property type="entry name" value="Astacin"/>
    <property type="match status" value="1"/>
</dbReference>
<dbReference type="InterPro" id="IPR003582">
    <property type="entry name" value="ShKT_dom"/>
</dbReference>
<dbReference type="GO" id="GO:0090729">
    <property type="term" value="F:toxin activity"/>
    <property type="evidence" value="ECO:0007669"/>
    <property type="project" value="UniProtKB-KW"/>
</dbReference>
<evidence type="ECO:0000256" key="11">
    <source>
        <dbReference type="ARBA" id="ARBA00023180"/>
    </source>
</evidence>
<dbReference type="AlphaFoldDB" id="A0A9X0CPI8"/>
<name>A0A9X0CPI8_9CNID</name>
<evidence type="ECO:0000256" key="3">
    <source>
        <dbReference type="ARBA" id="ARBA00022656"/>
    </source>
</evidence>
<feature type="domain" description="ShKT" evidence="16">
    <location>
        <begin position="468"/>
        <end position="502"/>
    </location>
</feature>
<dbReference type="EC" id="3.4.24.-" evidence="14"/>
<feature type="domain" description="Peptidase M12A" evidence="17">
    <location>
        <begin position="1"/>
        <end position="186"/>
    </location>
</feature>
<dbReference type="SMART" id="SM00209">
    <property type="entry name" value="TSP1"/>
    <property type="match status" value="2"/>
</dbReference>
<evidence type="ECO:0000256" key="2">
    <source>
        <dbReference type="ARBA" id="ARBA00004167"/>
    </source>
</evidence>
<keyword evidence="4 13" id="KW-0645">Protease</keyword>
<feature type="disulfide bond" evidence="12">
    <location>
        <begin position="468"/>
        <end position="502"/>
    </location>
</feature>
<dbReference type="PROSITE" id="PS51670">
    <property type="entry name" value="SHKT"/>
    <property type="match status" value="4"/>
</dbReference>
<accession>A0A9X0CPI8</accession>
<dbReference type="PRINTS" id="PR00480">
    <property type="entry name" value="ASTACIN"/>
</dbReference>
<dbReference type="GO" id="GO:0016020">
    <property type="term" value="C:membrane"/>
    <property type="evidence" value="ECO:0007669"/>
    <property type="project" value="UniProtKB-SubCell"/>
</dbReference>
<dbReference type="InterPro" id="IPR000998">
    <property type="entry name" value="MAM_dom"/>
</dbReference>
<dbReference type="InterPro" id="IPR000884">
    <property type="entry name" value="TSP1_rpt"/>
</dbReference>
<evidence type="ECO:0000256" key="10">
    <source>
        <dbReference type="ARBA" id="ARBA00023157"/>
    </source>
</evidence>
<dbReference type="EMBL" id="MU827302">
    <property type="protein sequence ID" value="KAJ7365624.1"/>
    <property type="molecule type" value="Genomic_DNA"/>
</dbReference>
<dbReference type="GO" id="GO:0006508">
    <property type="term" value="P:proteolysis"/>
    <property type="evidence" value="ECO:0007669"/>
    <property type="project" value="UniProtKB-KW"/>
</dbReference>
<evidence type="ECO:0000256" key="9">
    <source>
        <dbReference type="ARBA" id="ARBA00023136"/>
    </source>
</evidence>
<dbReference type="InterPro" id="IPR001506">
    <property type="entry name" value="Peptidase_M12A"/>
</dbReference>
<dbReference type="SMART" id="SM00254">
    <property type="entry name" value="ShKT"/>
    <property type="match status" value="4"/>
</dbReference>
<dbReference type="Gene3D" id="1.10.10.1940">
    <property type="match status" value="2"/>
</dbReference>
<dbReference type="Gene3D" id="2.60.120.200">
    <property type="match status" value="1"/>
</dbReference>
<evidence type="ECO:0000256" key="1">
    <source>
        <dbReference type="ARBA" id="ARBA00002657"/>
    </source>
</evidence>
<reference evidence="18" key="1">
    <citation type="submission" date="2023-01" db="EMBL/GenBank/DDBJ databases">
        <title>Genome assembly of the deep-sea coral Lophelia pertusa.</title>
        <authorList>
            <person name="Herrera S."/>
            <person name="Cordes E."/>
        </authorList>
    </citation>
    <scope>NUCLEOTIDE SEQUENCE</scope>
    <source>
        <strain evidence="18">USNM1676648</strain>
        <tissue evidence="18">Polyp</tissue>
    </source>
</reference>
<protein>
    <recommendedName>
        <fullName evidence="14">Metalloendopeptidase</fullName>
        <ecNumber evidence="14">3.4.24.-</ecNumber>
    </recommendedName>
</protein>
<comment type="function">
    <text evidence="1">Metalloprotease.</text>
</comment>
<sequence>MRAFLWSVLQSTRYISANVQKAINEFHSKTCVRFVRYSGQKNYILFANDKGCSSKVGKRYAETGSQKVSIGDGCNFSGTIIHELMHTLGFFHEQSRGDRDKYVKINWENILEGFSDQFDKFSWKTIDDLGVSYDYQSIMHYDRMAFTKNGKPTIVAIGNENMKFRNPDFKLSTRDAVKINALYDCKTKWYGWSSWSGWTPCDDNCDRTRERFCYHSGNIQSCGGNVNVYGVETEQQKCPKSICPAPVDGHWGRWSDWRPCSKTCNDGVRTRFRTCTNPPPAHGGRFCPGSADGQDMCILKRCQLDSDDVDFENFRLGMWKNSYADRLNWQFHRSYTQTMATGPSRDHTSGLGYYLYVESSASSGDLRADLVSPWIAAKSGGQCLTFYYTMYGKTMGSLAIKLELSNGKNWFIFYKNGDQGMEWKKGTGNIDVSQGLSYRLTIQGKIGQTGYSDIAIDDVYIDPGLCNCQDDFHTCHIWAAKGECTANQFWMKRNCKRSCSVCGGVPSSSCEDKDKIQCPLWANNGECEKNPITMKVNCRKSCNVCRVPSSRCEDKNKMQCPLWANNGECKKNPINMKANCRKSCNVCTPTPGPGCIDSDKRCPGWAKRGECSKNPTWMKPNCKLSCKQC</sequence>
<proteinExistence type="predicted"/>
<keyword evidence="13 14" id="KW-0482">Metalloprotease</keyword>
<dbReference type="SMART" id="SM00235">
    <property type="entry name" value="ZnMc"/>
    <property type="match status" value="1"/>
</dbReference>
<evidence type="ECO:0000259" key="15">
    <source>
        <dbReference type="PROSITE" id="PS50060"/>
    </source>
</evidence>
<evidence type="ECO:0000256" key="6">
    <source>
        <dbReference type="ARBA" id="ARBA00022737"/>
    </source>
</evidence>
<keyword evidence="19" id="KW-1185">Reference proteome</keyword>
<dbReference type="OrthoDB" id="5958694at2759"/>
<keyword evidence="7 13" id="KW-0378">Hydrolase</keyword>
<keyword evidence="5" id="KW-0812">Transmembrane</keyword>
<evidence type="ECO:0000256" key="4">
    <source>
        <dbReference type="ARBA" id="ARBA00022670"/>
    </source>
</evidence>
<keyword evidence="11" id="KW-0325">Glycoprotein</keyword>
<dbReference type="Proteomes" id="UP001163046">
    <property type="component" value="Unassembled WGS sequence"/>
</dbReference>
<feature type="binding site" evidence="13">
    <location>
        <position position="92"/>
    </location>
    <ligand>
        <name>Zn(2+)</name>
        <dbReference type="ChEBI" id="CHEBI:29105"/>
        <note>catalytic</note>
    </ligand>
</feature>
<dbReference type="PANTHER" id="PTHR10127:SF901">
    <property type="entry name" value="METALLOENDOPEPTIDASE"/>
    <property type="match status" value="1"/>
</dbReference>
<feature type="domain" description="ShKT" evidence="16">
    <location>
        <begin position="595"/>
        <end position="629"/>
    </location>
</feature>
<keyword evidence="8" id="KW-1133">Transmembrane helix</keyword>
<feature type="active site" evidence="13">
    <location>
        <position position="83"/>
    </location>
</feature>
<evidence type="ECO:0000313" key="18">
    <source>
        <dbReference type="EMBL" id="KAJ7365624.1"/>
    </source>
</evidence>
<dbReference type="CDD" id="cd06263">
    <property type="entry name" value="MAM"/>
    <property type="match status" value="1"/>
</dbReference>
<dbReference type="GO" id="GO:0004222">
    <property type="term" value="F:metalloendopeptidase activity"/>
    <property type="evidence" value="ECO:0007669"/>
    <property type="project" value="UniProtKB-UniRule"/>
</dbReference>
<evidence type="ECO:0000256" key="5">
    <source>
        <dbReference type="ARBA" id="ARBA00022692"/>
    </source>
</evidence>
<dbReference type="GO" id="GO:0008270">
    <property type="term" value="F:zinc ion binding"/>
    <property type="evidence" value="ECO:0007669"/>
    <property type="project" value="UniProtKB-UniRule"/>
</dbReference>
<evidence type="ECO:0000259" key="16">
    <source>
        <dbReference type="PROSITE" id="PS51670"/>
    </source>
</evidence>
<feature type="disulfide bond" evidence="13">
    <location>
        <begin position="52"/>
        <end position="74"/>
    </location>
</feature>
<dbReference type="SUPFAM" id="SSF82895">
    <property type="entry name" value="TSP-1 type 1 repeat"/>
    <property type="match status" value="1"/>
</dbReference>
<dbReference type="Pfam" id="PF01549">
    <property type="entry name" value="ShK"/>
    <property type="match status" value="3"/>
</dbReference>
<dbReference type="FunFam" id="3.40.390.10:FF:000077">
    <property type="entry name" value="Metalloendopeptidase"/>
    <property type="match status" value="1"/>
</dbReference>
<keyword evidence="9" id="KW-0472">Membrane</keyword>
<feature type="domain" description="ShKT" evidence="16">
    <location>
        <begin position="510"/>
        <end position="545"/>
    </location>
</feature>
<feature type="binding site" evidence="13">
    <location>
        <position position="82"/>
    </location>
    <ligand>
        <name>Zn(2+)</name>
        <dbReference type="ChEBI" id="CHEBI:29105"/>
        <note>catalytic</note>
    </ligand>
</feature>
<dbReference type="InterPro" id="IPR013320">
    <property type="entry name" value="ConA-like_dom_sf"/>
</dbReference>
<comment type="caution">
    <text evidence="12">Lacks conserved residue(s) required for the propagation of feature annotation.</text>
</comment>
<dbReference type="SUPFAM" id="SSF55486">
    <property type="entry name" value="Metalloproteases ('zincins'), catalytic domain"/>
    <property type="match status" value="1"/>
</dbReference>
<dbReference type="PROSITE" id="PS50060">
    <property type="entry name" value="MAM_2"/>
    <property type="match status" value="1"/>
</dbReference>
<evidence type="ECO:0000256" key="14">
    <source>
        <dbReference type="RuleBase" id="RU361183"/>
    </source>
</evidence>
<gene>
    <name evidence="18" type="ORF">OS493_002332</name>
</gene>